<evidence type="ECO:0000313" key="1">
    <source>
        <dbReference type="EMBL" id="GFG37104.1"/>
    </source>
</evidence>
<gene>
    <name evidence="1" type="ORF">Cfor_05768</name>
</gene>
<dbReference type="GO" id="GO:0003676">
    <property type="term" value="F:nucleic acid binding"/>
    <property type="evidence" value="ECO:0007669"/>
    <property type="project" value="InterPro"/>
</dbReference>
<comment type="caution">
    <text evidence="1">The sequence shown here is derived from an EMBL/GenBank/DDBJ whole genome shotgun (WGS) entry which is preliminary data.</text>
</comment>
<accession>A0A6L2PY11</accession>
<reference evidence="2" key="1">
    <citation type="submission" date="2020-01" db="EMBL/GenBank/DDBJ databases">
        <title>Draft genome sequence of the Termite Coptotermes fromosanus.</title>
        <authorList>
            <person name="Itakura S."/>
            <person name="Yosikawa Y."/>
            <person name="Umezawa K."/>
        </authorList>
    </citation>
    <scope>NUCLEOTIDE SEQUENCE [LARGE SCALE GENOMIC DNA]</scope>
</reference>
<dbReference type="Gene3D" id="3.30.420.10">
    <property type="entry name" value="Ribonuclease H-like superfamily/Ribonuclease H"/>
    <property type="match status" value="1"/>
</dbReference>
<proteinExistence type="predicted"/>
<dbReference type="InterPro" id="IPR036397">
    <property type="entry name" value="RNaseH_sf"/>
</dbReference>
<sequence length="157" mass="17289">MGVRVGPVASLEAVVNSNGNLQAKEKRTKLRNVKKPCDSEELDDADESAGIRTQNYTEKCAVLLCGVGSSAHLHYLSGELALEVLKHLVYSLDLGPFRLRFVPILVKNLKGKKFSTTEDAMSAADDWFAAQPSAFYVDGLKKLQQWDKKCVEFTGVL</sequence>
<dbReference type="InParanoid" id="A0A6L2PY11"/>
<evidence type="ECO:0000313" key="2">
    <source>
        <dbReference type="Proteomes" id="UP000502823"/>
    </source>
</evidence>
<dbReference type="EMBL" id="BLKM01009501">
    <property type="protein sequence ID" value="GFG37104.1"/>
    <property type="molecule type" value="Genomic_DNA"/>
</dbReference>
<dbReference type="AlphaFoldDB" id="A0A6L2PY11"/>
<name>A0A6L2PY11_COPFO</name>
<dbReference type="Proteomes" id="UP000502823">
    <property type="component" value="Unassembled WGS sequence"/>
</dbReference>
<organism evidence="1 2">
    <name type="scientific">Coptotermes formosanus</name>
    <name type="common">Formosan subterranean termite</name>
    <dbReference type="NCBI Taxonomy" id="36987"/>
    <lineage>
        <taxon>Eukaryota</taxon>
        <taxon>Metazoa</taxon>
        <taxon>Ecdysozoa</taxon>
        <taxon>Arthropoda</taxon>
        <taxon>Hexapoda</taxon>
        <taxon>Insecta</taxon>
        <taxon>Pterygota</taxon>
        <taxon>Neoptera</taxon>
        <taxon>Polyneoptera</taxon>
        <taxon>Dictyoptera</taxon>
        <taxon>Blattodea</taxon>
        <taxon>Blattoidea</taxon>
        <taxon>Termitoidae</taxon>
        <taxon>Rhinotermitidae</taxon>
        <taxon>Coptotermes</taxon>
    </lineage>
</organism>
<protein>
    <submittedName>
        <fullName evidence="1">Uncharacterized protein</fullName>
    </submittedName>
</protein>
<keyword evidence="2" id="KW-1185">Reference proteome</keyword>